<dbReference type="InterPro" id="IPR053083">
    <property type="entry name" value="TF_kinase-domain_protein"/>
</dbReference>
<reference evidence="4 5" key="1">
    <citation type="submission" date="2014-04" db="EMBL/GenBank/DDBJ databases">
        <title>Comparative Genomics of Cryptosporidium Species.</title>
        <authorList>
            <person name="Silva J.C."/>
            <person name="Su Q."/>
            <person name="Chalmers R."/>
            <person name="Chibucos M.C."/>
            <person name="Elwin K."/>
            <person name="Godinez A."/>
            <person name="Guo F."/>
            <person name="Huynh K."/>
            <person name="Orvis J."/>
            <person name="Ott S."/>
            <person name="Sadzewicz L."/>
            <person name="Sengamalay N."/>
            <person name="Shetty A."/>
            <person name="Sun M."/>
            <person name="Tallon L."/>
            <person name="Xiao L."/>
            <person name="Zhang H."/>
            <person name="Fraser C.M."/>
            <person name="Zhu G."/>
            <person name="Kissinger J."/>
            <person name="Widmer G."/>
        </authorList>
    </citation>
    <scope>NUCLEOTIDE SEQUENCE [LARGE SCALE GENOMIC DNA]</scope>
    <source>
        <strain evidence="4 5">UKMEL1</strain>
    </source>
</reference>
<dbReference type="PANTHER" id="PTHR44305">
    <property type="entry name" value="SI:DKEY-192D15.2-RELATED"/>
    <property type="match status" value="1"/>
</dbReference>
<name>A0A2P4Z2F7_9CRYT</name>
<keyword evidence="5" id="KW-1185">Reference proteome</keyword>
<dbReference type="Pfam" id="PF00069">
    <property type="entry name" value="Pkinase"/>
    <property type="match status" value="1"/>
</dbReference>
<dbReference type="InterPro" id="IPR011009">
    <property type="entry name" value="Kinase-like_dom_sf"/>
</dbReference>
<organism evidence="4 5">
    <name type="scientific">Cryptosporidium meleagridis</name>
    <dbReference type="NCBI Taxonomy" id="93969"/>
    <lineage>
        <taxon>Eukaryota</taxon>
        <taxon>Sar</taxon>
        <taxon>Alveolata</taxon>
        <taxon>Apicomplexa</taxon>
        <taxon>Conoidasida</taxon>
        <taxon>Coccidia</taxon>
        <taxon>Eucoccidiorida</taxon>
        <taxon>Eimeriorina</taxon>
        <taxon>Cryptosporidiidae</taxon>
        <taxon>Cryptosporidium</taxon>
    </lineage>
</organism>
<dbReference type="Gene3D" id="1.10.510.10">
    <property type="entry name" value="Transferase(Phosphotransferase) domain 1"/>
    <property type="match status" value="1"/>
</dbReference>
<dbReference type="InterPro" id="IPR000719">
    <property type="entry name" value="Prot_kinase_dom"/>
</dbReference>
<dbReference type="Proteomes" id="UP000236928">
    <property type="component" value="Unassembled WGS sequence"/>
</dbReference>
<feature type="compositionally biased region" description="Basic and acidic residues" evidence="2">
    <location>
        <begin position="206"/>
        <end position="215"/>
    </location>
</feature>
<dbReference type="SMART" id="SM00220">
    <property type="entry name" value="S_TKc"/>
    <property type="match status" value="1"/>
</dbReference>
<accession>A0A2P4Z2F7</accession>
<evidence type="ECO:0000256" key="1">
    <source>
        <dbReference type="SAM" id="Coils"/>
    </source>
</evidence>
<dbReference type="PROSITE" id="PS50011">
    <property type="entry name" value="PROTEIN_KINASE_DOM"/>
    <property type="match status" value="1"/>
</dbReference>
<gene>
    <name evidence="4" type="ORF">CmeUKMEL1_11055</name>
</gene>
<feature type="region of interest" description="Disordered" evidence="2">
    <location>
        <begin position="184"/>
        <end position="238"/>
    </location>
</feature>
<dbReference type="AlphaFoldDB" id="A0A2P4Z2F7"/>
<keyword evidence="1" id="KW-0175">Coiled coil</keyword>
<dbReference type="GO" id="GO:0005524">
    <property type="term" value="F:ATP binding"/>
    <property type="evidence" value="ECO:0007669"/>
    <property type="project" value="InterPro"/>
</dbReference>
<dbReference type="VEuPathDB" id="CryptoDB:CmeUKMEL1_11055"/>
<sequence length="589" mass="68446">MDSIDESIYYGVYGTKIVWDIGWIPVKRLRGNSYYSESWLLKNDVNSSMETLKAELEDLDSQINICDKQIEESLQEIIESQQMEDLREADIKDLNPNNLEDPNVFLENAQNVKIHLENKKKAVQESMKSLSSATLLFRWDKKSLPPDLHRLDAPWIHLLKVQVQRDKDFQNWIQKQWDDSRDKFFKSRGLKPPKRKKTVDQAIGTSEEKAQVNEKTKKKKESKSKDDTEDSSKPPQVANDDMRFVAKMIYGEVGISETGRKFYATKALENARVLRGDATEAEKIMRGQWRYILLYCGGDFQESGLAPLIATTGTKYSHPKYKIRHALALITPYCEYGNGISLIKNLSGQRHIYYYTCDLLHYNLLLIIKALSFLESYEIFHGNIKLSNIYVSATGFILLLGDFMLPLRIKHWFMEIMKKNANVPLNVSPELRYALTKPNYKTYEDFEKEVDLHKNDVFCLAMVFLSLSLVYEPKEKDYKRLRSFVKESLLKLADDPVWSAEYIELLGKMLTMDPKKRPRFQDLLQSQDYEMLLGNGFFEQLKGLFLMKPIDEAVEDLLQPEDEILHFSKLSDGVVLREKKTNESACNYM</sequence>
<feature type="coiled-coil region" evidence="1">
    <location>
        <begin position="42"/>
        <end position="76"/>
    </location>
</feature>
<proteinExistence type="predicted"/>
<feature type="compositionally biased region" description="Basic residues" evidence="2">
    <location>
        <begin position="186"/>
        <end position="197"/>
    </location>
</feature>
<protein>
    <submittedName>
        <fullName evidence="4">Protein kinase domain protein</fullName>
    </submittedName>
</protein>
<comment type="caution">
    <text evidence="4">The sequence shown here is derived from an EMBL/GenBank/DDBJ whole genome shotgun (WGS) entry which is preliminary data.</text>
</comment>
<keyword evidence="4" id="KW-0808">Transferase</keyword>
<dbReference type="GO" id="GO:0004672">
    <property type="term" value="F:protein kinase activity"/>
    <property type="evidence" value="ECO:0007669"/>
    <property type="project" value="InterPro"/>
</dbReference>
<evidence type="ECO:0000256" key="2">
    <source>
        <dbReference type="SAM" id="MobiDB-lite"/>
    </source>
</evidence>
<evidence type="ECO:0000259" key="3">
    <source>
        <dbReference type="PROSITE" id="PS50011"/>
    </source>
</evidence>
<evidence type="ECO:0000313" key="5">
    <source>
        <dbReference type="Proteomes" id="UP000236928"/>
    </source>
</evidence>
<evidence type="ECO:0000313" key="4">
    <source>
        <dbReference type="EMBL" id="POM84170.1"/>
    </source>
</evidence>
<dbReference type="PANTHER" id="PTHR44305:SF2">
    <property type="entry name" value="SI:DKEY-192D15.2"/>
    <property type="match status" value="1"/>
</dbReference>
<dbReference type="EMBL" id="JIBK01000039">
    <property type="protein sequence ID" value="POM84170.1"/>
    <property type="molecule type" value="Genomic_DNA"/>
</dbReference>
<dbReference type="OrthoDB" id="4062651at2759"/>
<dbReference type="SUPFAM" id="SSF56112">
    <property type="entry name" value="Protein kinase-like (PK-like)"/>
    <property type="match status" value="1"/>
</dbReference>
<keyword evidence="4" id="KW-0418">Kinase</keyword>
<feature type="compositionally biased region" description="Basic and acidic residues" evidence="2">
    <location>
        <begin position="223"/>
        <end position="232"/>
    </location>
</feature>
<feature type="domain" description="Protein kinase" evidence="3">
    <location>
        <begin position="239"/>
        <end position="532"/>
    </location>
</feature>